<name>A0A4R1QS71_9FIRM</name>
<organism evidence="9 10">
    <name type="scientific">Kineothrix alysoides</name>
    <dbReference type="NCBI Taxonomy" id="1469948"/>
    <lineage>
        <taxon>Bacteria</taxon>
        <taxon>Bacillati</taxon>
        <taxon>Bacillota</taxon>
        <taxon>Clostridia</taxon>
        <taxon>Lachnospirales</taxon>
        <taxon>Lachnospiraceae</taxon>
        <taxon>Kineothrix</taxon>
    </lineage>
</organism>
<evidence type="ECO:0000313" key="9">
    <source>
        <dbReference type="EMBL" id="TCL55871.1"/>
    </source>
</evidence>
<protein>
    <submittedName>
        <fullName evidence="9">Carbohydrate ABC transporter membrane protein 1 (CUT1 family)</fullName>
    </submittedName>
</protein>
<evidence type="ECO:0000313" key="10">
    <source>
        <dbReference type="Proteomes" id="UP000295718"/>
    </source>
</evidence>
<keyword evidence="2 7" id="KW-0813">Transport</keyword>
<keyword evidence="10" id="KW-1185">Reference proteome</keyword>
<dbReference type="AlphaFoldDB" id="A0A4R1QS71"/>
<sequence>MQSKRKQNFSLIMFALPALVVYAVFKLYPAVTGIFYSMTNWNGLSKEYDFIGLKNFREMLSDDYFWQSVIFTIKYVVVLLVIANVMALVLAVTVESVKKGKGFFRTIFCLPNMISMIIGGYMWRFIFYKVLYYMADNWGWKFLDQSWVGDTRYAFLSIIIVASWGCVGYLMIIYMAGLQGVPTHLLEAAELDGANGWKKFWNVTFPLIQPALTVCLFWTLNSSFQVFDVIYSLTGGGPGRATQSVAVNIYEEAFRGNIRYGYATAKSTVLFLIILIITAIQLKTTQSKEEEL</sequence>
<dbReference type="OrthoDB" id="9786413at2"/>
<evidence type="ECO:0000256" key="2">
    <source>
        <dbReference type="ARBA" id="ARBA00022448"/>
    </source>
</evidence>
<evidence type="ECO:0000256" key="7">
    <source>
        <dbReference type="RuleBase" id="RU363032"/>
    </source>
</evidence>
<feature type="domain" description="ABC transmembrane type-1" evidence="8">
    <location>
        <begin position="65"/>
        <end position="281"/>
    </location>
</feature>
<evidence type="ECO:0000256" key="3">
    <source>
        <dbReference type="ARBA" id="ARBA00022475"/>
    </source>
</evidence>
<feature type="transmembrane region" description="Helical" evidence="7">
    <location>
        <begin position="153"/>
        <end position="176"/>
    </location>
</feature>
<comment type="subcellular location">
    <subcellularLocation>
        <location evidence="1 7">Cell membrane</location>
        <topology evidence="1 7">Multi-pass membrane protein</topology>
    </subcellularLocation>
</comment>
<dbReference type="PROSITE" id="PS50928">
    <property type="entry name" value="ABC_TM1"/>
    <property type="match status" value="1"/>
</dbReference>
<dbReference type="Gene3D" id="1.10.3720.10">
    <property type="entry name" value="MetI-like"/>
    <property type="match status" value="1"/>
</dbReference>
<dbReference type="RefSeq" id="WP_031389355.1">
    <property type="nucleotide sequence ID" value="NZ_JPNB01000001.1"/>
</dbReference>
<keyword evidence="5 7" id="KW-1133">Transmembrane helix</keyword>
<dbReference type="GO" id="GO:0055085">
    <property type="term" value="P:transmembrane transport"/>
    <property type="evidence" value="ECO:0007669"/>
    <property type="project" value="InterPro"/>
</dbReference>
<proteinExistence type="inferred from homology"/>
<dbReference type="CDD" id="cd06261">
    <property type="entry name" value="TM_PBP2"/>
    <property type="match status" value="1"/>
</dbReference>
<dbReference type="InterPro" id="IPR051393">
    <property type="entry name" value="ABC_transporter_permease"/>
</dbReference>
<evidence type="ECO:0000256" key="1">
    <source>
        <dbReference type="ARBA" id="ARBA00004651"/>
    </source>
</evidence>
<evidence type="ECO:0000256" key="6">
    <source>
        <dbReference type="ARBA" id="ARBA00023136"/>
    </source>
</evidence>
<dbReference type="SUPFAM" id="SSF161098">
    <property type="entry name" value="MetI-like"/>
    <property type="match status" value="1"/>
</dbReference>
<dbReference type="EMBL" id="SLUO01000013">
    <property type="protein sequence ID" value="TCL55871.1"/>
    <property type="molecule type" value="Genomic_DNA"/>
</dbReference>
<dbReference type="InterPro" id="IPR000515">
    <property type="entry name" value="MetI-like"/>
</dbReference>
<accession>A0A4R1QS71</accession>
<dbReference type="Proteomes" id="UP000295718">
    <property type="component" value="Unassembled WGS sequence"/>
</dbReference>
<comment type="similarity">
    <text evidence="7">Belongs to the binding-protein-dependent transport system permease family.</text>
</comment>
<dbReference type="InterPro" id="IPR035906">
    <property type="entry name" value="MetI-like_sf"/>
</dbReference>
<dbReference type="STRING" id="1469948.GCA_000732725_00592"/>
<feature type="transmembrane region" description="Helical" evidence="7">
    <location>
        <begin position="260"/>
        <end position="282"/>
    </location>
</feature>
<dbReference type="PANTHER" id="PTHR30193">
    <property type="entry name" value="ABC TRANSPORTER PERMEASE PROTEIN"/>
    <property type="match status" value="1"/>
</dbReference>
<evidence type="ECO:0000259" key="8">
    <source>
        <dbReference type="PROSITE" id="PS50928"/>
    </source>
</evidence>
<keyword evidence="4 7" id="KW-0812">Transmembrane</keyword>
<dbReference type="PANTHER" id="PTHR30193:SF41">
    <property type="entry name" value="DIACETYLCHITOBIOSE UPTAKE SYSTEM PERMEASE PROTEIN NGCF"/>
    <property type="match status" value="1"/>
</dbReference>
<dbReference type="GO" id="GO:0005886">
    <property type="term" value="C:plasma membrane"/>
    <property type="evidence" value="ECO:0007669"/>
    <property type="project" value="UniProtKB-SubCell"/>
</dbReference>
<comment type="caution">
    <text evidence="9">The sequence shown here is derived from an EMBL/GenBank/DDBJ whole genome shotgun (WGS) entry which is preliminary data.</text>
</comment>
<evidence type="ECO:0000256" key="4">
    <source>
        <dbReference type="ARBA" id="ARBA00022692"/>
    </source>
</evidence>
<feature type="transmembrane region" description="Helical" evidence="7">
    <location>
        <begin position="64"/>
        <end position="92"/>
    </location>
</feature>
<gene>
    <name evidence="9" type="ORF">EDD76_1135</name>
</gene>
<evidence type="ECO:0000256" key="5">
    <source>
        <dbReference type="ARBA" id="ARBA00022989"/>
    </source>
</evidence>
<feature type="transmembrane region" description="Helical" evidence="7">
    <location>
        <begin position="12"/>
        <end position="36"/>
    </location>
</feature>
<reference evidence="9 10" key="1">
    <citation type="submission" date="2019-03" db="EMBL/GenBank/DDBJ databases">
        <title>Genomic Encyclopedia of Type Strains, Phase IV (KMG-IV): sequencing the most valuable type-strain genomes for metagenomic binning, comparative biology and taxonomic classification.</title>
        <authorList>
            <person name="Goeker M."/>
        </authorList>
    </citation>
    <scope>NUCLEOTIDE SEQUENCE [LARGE SCALE GENOMIC DNA]</scope>
    <source>
        <strain evidence="9 10">DSM 100556</strain>
    </source>
</reference>
<keyword evidence="3" id="KW-1003">Cell membrane</keyword>
<dbReference type="Pfam" id="PF00528">
    <property type="entry name" value="BPD_transp_1"/>
    <property type="match status" value="1"/>
</dbReference>
<feature type="transmembrane region" description="Helical" evidence="7">
    <location>
        <begin position="113"/>
        <end position="133"/>
    </location>
</feature>
<keyword evidence="6 7" id="KW-0472">Membrane</keyword>